<keyword evidence="2" id="KW-1185">Reference proteome</keyword>
<dbReference type="Proteomes" id="UP000298284">
    <property type="component" value="Unassembled WGS sequence"/>
</dbReference>
<proteinExistence type="predicted"/>
<dbReference type="OrthoDB" id="1348877at2"/>
<reference evidence="1 2" key="1">
    <citation type="submission" date="2019-04" db="EMBL/GenBank/DDBJ databases">
        <authorList>
            <person name="Feng G."/>
            <person name="Zhang J."/>
            <person name="Zhu H."/>
        </authorList>
    </citation>
    <scope>NUCLEOTIDE SEQUENCE [LARGE SCALE GENOMIC DNA]</scope>
    <source>
        <strain evidence="1 2">JCM 19491</strain>
    </source>
</reference>
<evidence type="ECO:0000313" key="1">
    <source>
        <dbReference type="EMBL" id="TGD80818.1"/>
    </source>
</evidence>
<protein>
    <submittedName>
        <fullName evidence="1">Uncharacterized protein</fullName>
    </submittedName>
</protein>
<name>A0A4Z0MND2_9BACT</name>
<comment type="caution">
    <text evidence="1">The sequence shown here is derived from an EMBL/GenBank/DDBJ whole genome shotgun (WGS) entry which is preliminary data.</text>
</comment>
<sequence length="152" mass="17740">MQHELPPRPVGRPTKLTTAFLQSAQHVLFEDKATIIYTNAELLDAINESLPSDEQISPRTFESWKARAMRGEEPTAGFIEDQFLQFYKKTLREQKKAIIIAFSTDMQWQRWAWILERKFTEWNLKHLSQVDHTTGREPLNQLSDAVLDAKIQ</sequence>
<accession>A0A4Z0MND2</accession>
<dbReference type="RefSeq" id="WP_135530960.1">
    <property type="nucleotide sequence ID" value="NZ_SRKZ01000003.1"/>
</dbReference>
<organism evidence="1 2">
    <name type="scientific">Hymenobacter wooponensis</name>
    <dbReference type="NCBI Taxonomy" id="1525360"/>
    <lineage>
        <taxon>Bacteria</taxon>
        <taxon>Pseudomonadati</taxon>
        <taxon>Bacteroidota</taxon>
        <taxon>Cytophagia</taxon>
        <taxon>Cytophagales</taxon>
        <taxon>Hymenobacteraceae</taxon>
        <taxon>Hymenobacter</taxon>
    </lineage>
</organism>
<gene>
    <name evidence="1" type="ORF">EU557_13525</name>
</gene>
<dbReference type="EMBL" id="SRKZ01000003">
    <property type="protein sequence ID" value="TGD80818.1"/>
    <property type="molecule type" value="Genomic_DNA"/>
</dbReference>
<dbReference type="AlphaFoldDB" id="A0A4Z0MND2"/>
<evidence type="ECO:0000313" key="2">
    <source>
        <dbReference type="Proteomes" id="UP000298284"/>
    </source>
</evidence>